<dbReference type="Pfam" id="PF12802">
    <property type="entry name" value="MarR_2"/>
    <property type="match status" value="1"/>
</dbReference>
<dbReference type="InterPro" id="IPR000835">
    <property type="entry name" value="HTH_MarR-typ"/>
</dbReference>
<dbReference type="CDD" id="cd00090">
    <property type="entry name" value="HTH_ARSR"/>
    <property type="match status" value="1"/>
</dbReference>
<proteinExistence type="predicted"/>
<dbReference type="RefSeq" id="WP_341423870.1">
    <property type="nucleotide sequence ID" value="NZ_JBBUTG010000001.1"/>
</dbReference>
<evidence type="ECO:0000313" key="3">
    <source>
        <dbReference type="Proteomes" id="UP001371218"/>
    </source>
</evidence>
<gene>
    <name evidence="2" type="ORF">AACH06_01765</name>
</gene>
<dbReference type="InterPro" id="IPR036388">
    <property type="entry name" value="WH-like_DNA-bd_sf"/>
</dbReference>
<sequence>MKQDIVKDLGLQALGTRLKRAGERVQAQTQAWLESQHIRTPASHFPLLMTLDQSGAMGVGDIAEALGISQPGVTRQIGVLQAEGLVETRAAPHDLRCRTVELSKAGRQLIARARRTMWPGIEAAVADACGPEGPALLRLLSVLEEALAAESLGDRATRLQQPGHTE</sequence>
<dbReference type="PROSITE" id="PS50995">
    <property type="entry name" value="HTH_MARR_2"/>
    <property type="match status" value="1"/>
</dbReference>
<evidence type="ECO:0000259" key="1">
    <source>
        <dbReference type="PROSITE" id="PS50995"/>
    </source>
</evidence>
<reference evidence="2 3" key="1">
    <citation type="submission" date="2024-04" db="EMBL/GenBank/DDBJ databases">
        <title>Novel species of the genus Ideonella isolated from streams.</title>
        <authorList>
            <person name="Lu H."/>
        </authorList>
    </citation>
    <scope>NUCLEOTIDE SEQUENCE [LARGE SCALE GENOMIC DNA]</scope>
    <source>
        <strain evidence="2 3">DXS29W</strain>
    </source>
</reference>
<dbReference type="Proteomes" id="UP001371218">
    <property type="component" value="Unassembled WGS sequence"/>
</dbReference>
<feature type="domain" description="HTH marR-type" evidence="1">
    <location>
        <begin position="11"/>
        <end position="148"/>
    </location>
</feature>
<dbReference type="SMART" id="SM00347">
    <property type="entry name" value="HTH_MARR"/>
    <property type="match status" value="1"/>
</dbReference>
<dbReference type="InterPro" id="IPR039422">
    <property type="entry name" value="MarR/SlyA-like"/>
</dbReference>
<dbReference type="SUPFAM" id="SSF46785">
    <property type="entry name" value="Winged helix' DNA-binding domain"/>
    <property type="match status" value="1"/>
</dbReference>
<dbReference type="PANTHER" id="PTHR33164">
    <property type="entry name" value="TRANSCRIPTIONAL REGULATOR, MARR FAMILY"/>
    <property type="match status" value="1"/>
</dbReference>
<dbReference type="EMBL" id="JBBUTG010000001">
    <property type="protein sequence ID" value="MEK8029535.1"/>
    <property type="molecule type" value="Genomic_DNA"/>
</dbReference>
<protein>
    <submittedName>
        <fullName evidence="2">MarR family transcriptional regulator</fullName>
    </submittedName>
</protein>
<comment type="caution">
    <text evidence="2">The sequence shown here is derived from an EMBL/GenBank/DDBJ whole genome shotgun (WGS) entry which is preliminary data.</text>
</comment>
<dbReference type="InterPro" id="IPR036390">
    <property type="entry name" value="WH_DNA-bd_sf"/>
</dbReference>
<keyword evidence="3" id="KW-1185">Reference proteome</keyword>
<evidence type="ECO:0000313" key="2">
    <source>
        <dbReference type="EMBL" id="MEK8029535.1"/>
    </source>
</evidence>
<dbReference type="PANTHER" id="PTHR33164:SF43">
    <property type="entry name" value="HTH-TYPE TRANSCRIPTIONAL REPRESSOR YETL"/>
    <property type="match status" value="1"/>
</dbReference>
<name>A0ABU9BKS9_9BURK</name>
<organism evidence="2 3">
    <name type="scientific">Ideonella lacteola</name>
    <dbReference type="NCBI Taxonomy" id="2984193"/>
    <lineage>
        <taxon>Bacteria</taxon>
        <taxon>Pseudomonadati</taxon>
        <taxon>Pseudomonadota</taxon>
        <taxon>Betaproteobacteria</taxon>
        <taxon>Burkholderiales</taxon>
        <taxon>Sphaerotilaceae</taxon>
        <taxon>Ideonella</taxon>
    </lineage>
</organism>
<dbReference type="Gene3D" id="1.10.10.10">
    <property type="entry name" value="Winged helix-like DNA-binding domain superfamily/Winged helix DNA-binding domain"/>
    <property type="match status" value="1"/>
</dbReference>
<dbReference type="InterPro" id="IPR011991">
    <property type="entry name" value="ArsR-like_HTH"/>
</dbReference>
<accession>A0ABU9BKS9</accession>